<accession>A0A3G5A4D4</accession>
<sequence>MTNHMLSEPLMAEAGTNTIHGDALSKSIYTSIYRVAGLPENEPLELVYVYSLKYNQYFDPIEEIIVGITNQRIFKLEYGNYTQQILRNIKSVSHEKNGFFRWDKIKCILHKKDDDCVDTFTIYHGVSCAYFCEYLAKKIEKNTPIYL</sequence>
<organism evidence="1">
    <name type="scientific">Harvfovirus sp</name>
    <dbReference type="NCBI Taxonomy" id="2487768"/>
    <lineage>
        <taxon>Viruses</taxon>
        <taxon>Varidnaviria</taxon>
        <taxon>Bamfordvirae</taxon>
        <taxon>Nucleocytoviricota</taxon>
        <taxon>Megaviricetes</taxon>
        <taxon>Imitervirales</taxon>
        <taxon>Mimiviridae</taxon>
        <taxon>Klosneuvirinae</taxon>
    </lineage>
</organism>
<dbReference type="EMBL" id="MK072270">
    <property type="protein sequence ID" value="AYV81344.1"/>
    <property type="molecule type" value="Genomic_DNA"/>
</dbReference>
<name>A0A3G5A4D4_9VIRU</name>
<protein>
    <submittedName>
        <fullName evidence="1">Uncharacterized protein</fullName>
    </submittedName>
</protein>
<evidence type="ECO:0000313" key="1">
    <source>
        <dbReference type="EMBL" id="AYV81344.1"/>
    </source>
</evidence>
<proteinExistence type="predicted"/>
<reference evidence="1" key="1">
    <citation type="submission" date="2018-10" db="EMBL/GenBank/DDBJ databases">
        <title>Hidden diversity of soil giant viruses.</title>
        <authorList>
            <person name="Schulz F."/>
            <person name="Alteio L."/>
            <person name="Goudeau D."/>
            <person name="Ryan E.M."/>
            <person name="Malmstrom R.R."/>
            <person name="Blanchard J."/>
            <person name="Woyke T."/>
        </authorList>
    </citation>
    <scope>NUCLEOTIDE SEQUENCE</scope>
    <source>
        <strain evidence="1">HAV1</strain>
    </source>
</reference>
<gene>
    <name evidence="1" type="ORF">Harvfovirus28_9</name>
</gene>